<reference evidence="3 4" key="1">
    <citation type="submission" date="2016-10" db="EMBL/GenBank/DDBJ databases">
        <authorList>
            <person name="de Groot N.N."/>
        </authorList>
    </citation>
    <scope>NUCLEOTIDE SEQUENCE [LARGE SCALE GENOMIC DNA]</scope>
    <source>
        <strain evidence="3 4">CGMCC 1.9159</strain>
    </source>
</reference>
<feature type="transmembrane region" description="Helical" evidence="2">
    <location>
        <begin position="191"/>
        <end position="209"/>
    </location>
</feature>
<evidence type="ECO:0000313" key="3">
    <source>
        <dbReference type="EMBL" id="SDL25777.1"/>
    </source>
</evidence>
<name>A0A1G9IKR1_9ACTN</name>
<keyword evidence="2" id="KW-0812">Transmembrane</keyword>
<keyword evidence="2" id="KW-0472">Membrane</keyword>
<proteinExistence type="predicted"/>
<keyword evidence="4" id="KW-1185">Reference proteome</keyword>
<dbReference type="EMBL" id="FNGP01000001">
    <property type="protein sequence ID" value="SDL25777.1"/>
    <property type="molecule type" value="Genomic_DNA"/>
</dbReference>
<feature type="transmembrane region" description="Helical" evidence="2">
    <location>
        <begin position="152"/>
        <end position="179"/>
    </location>
</feature>
<gene>
    <name evidence="3" type="ORF">SAMN04488242_0999</name>
</gene>
<dbReference type="AlphaFoldDB" id="A0A1G9IKR1"/>
<feature type="region of interest" description="Disordered" evidence="1">
    <location>
        <begin position="103"/>
        <end position="143"/>
    </location>
</feature>
<feature type="compositionally biased region" description="Basic and acidic residues" evidence="1">
    <location>
        <begin position="268"/>
        <end position="277"/>
    </location>
</feature>
<organism evidence="3 4">
    <name type="scientific">Tessaracoccus oleiagri</name>
    <dbReference type="NCBI Taxonomy" id="686624"/>
    <lineage>
        <taxon>Bacteria</taxon>
        <taxon>Bacillati</taxon>
        <taxon>Actinomycetota</taxon>
        <taxon>Actinomycetes</taxon>
        <taxon>Propionibacteriales</taxon>
        <taxon>Propionibacteriaceae</taxon>
        <taxon>Tessaracoccus</taxon>
    </lineage>
</organism>
<dbReference type="RefSeq" id="WP_093249431.1">
    <property type="nucleotide sequence ID" value="NZ_FNGP01000001.1"/>
</dbReference>
<accession>A0A1G9IKR1</accession>
<feature type="region of interest" description="Disordered" evidence="1">
    <location>
        <begin position="1"/>
        <end position="72"/>
    </location>
</feature>
<feature type="region of interest" description="Disordered" evidence="1">
    <location>
        <begin position="237"/>
        <end position="277"/>
    </location>
</feature>
<feature type="compositionally biased region" description="Pro residues" evidence="1">
    <location>
        <begin position="108"/>
        <end position="128"/>
    </location>
</feature>
<feature type="compositionally biased region" description="Low complexity" evidence="1">
    <location>
        <begin position="129"/>
        <end position="143"/>
    </location>
</feature>
<keyword evidence="2" id="KW-1133">Transmembrane helix</keyword>
<evidence type="ECO:0000256" key="2">
    <source>
        <dbReference type="SAM" id="Phobius"/>
    </source>
</evidence>
<feature type="transmembrane region" description="Helical" evidence="2">
    <location>
        <begin position="215"/>
        <end position="235"/>
    </location>
</feature>
<dbReference type="Proteomes" id="UP000199475">
    <property type="component" value="Unassembled WGS sequence"/>
</dbReference>
<protein>
    <submittedName>
        <fullName evidence="3">Uncharacterized protein</fullName>
    </submittedName>
</protein>
<dbReference type="STRING" id="686624.SAMN04488242_0999"/>
<evidence type="ECO:0000256" key="1">
    <source>
        <dbReference type="SAM" id="MobiDB-lite"/>
    </source>
</evidence>
<sequence>MATWKDGAAYAPTERPDGFAAPVVDPLTRAEARPSVTPGPVPAPDRLEATEAPPLEHFGPRKQSSRRPEEPFDVAAAALTSIPLLADGRRDPRAPFAVASSALEAPEPTMPPPPPPGAKPLPGPPPDALPVGGRPGVGPAAATPPTDAQKTLVYLVAGLCTVGVVLTDAAPMLMIIAGLISVLRVPWTARIGAAAVGIGSTFLLVQLMIPTASAGVLFGLTSLVLAAAFVIRTFASKPPSDDDDDDDYWSPLDPPGLRDAPPFPGQAPRDEGPRRGY</sequence>
<evidence type="ECO:0000313" key="4">
    <source>
        <dbReference type="Proteomes" id="UP000199475"/>
    </source>
</evidence>
<dbReference type="OrthoDB" id="3734606at2"/>